<dbReference type="Proteomes" id="UP000019184">
    <property type="component" value="Unassembled WGS sequence"/>
</dbReference>
<keyword evidence="4" id="KW-0964">Secreted</keyword>
<gene>
    <name evidence="9" type="ORF">BN874_2010009</name>
</gene>
<dbReference type="SMART" id="SM00710">
    <property type="entry name" value="PbH1"/>
    <property type="match status" value="4"/>
</dbReference>
<evidence type="ECO:0000256" key="7">
    <source>
        <dbReference type="ARBA" id="ARBA00023237"/>
    </source>
</evidence>
<dbReference type="InterPro" id="IPR059226">
    <property type="entry name" value="Choice_anch_Q_dom"/>
</dbReference>
<evidence type="ECO:0000256" key="1">
    <source>
        <dbReference type="ARBA" id="ARBA00004196"/>
    </source>
</evidence>
<feature type="domain" description="DUF4214" evidence="8">
    <location>
        <begin position="507"/>
        <end position="572"/>
    </location>
</feature>
<protein>
    <recommendedName>
        <fullName evidence="8">DUF4214 domain-containing protein</fullName>
    </recommendedName>
</protein>
<keyword evidence="10" id="KW-1185">Reference proteome</keyword>
<keyword evidence="6" id="KW-0472">Membrane</keyword>
<organism evidence="9 10">
    <name type="scientific">Candidatus Contendobacter odensis Run_B_J11</name>
    <dbReference type="NCBI Taxonomy" id="1400861"/>
    <lineage>
        <taxon>Bacteria</taxon>
        <taxon>Pseudomonadati</taxon>
        <taxon>Pseudomonadota</taxon>
        <taxon>Gammaproteobacteria</taxon>
        <taxon>Candidatus Competibacteraceae</taxon>
        <taxon>Candidatus Contendibacter</taxon>
    </lineage>
</organism>
<dbReference type="GO" id="GO:0009279">
    <property type="term" value="C:cell outer membrane"/>
    <property type="evidence" value="ECO:0007669"/>
    <property type="project" value="UniProtKB-SubCell"/>
</dbReference>
<dbReference type="InterPro" id="IPR006626">
    <property type="entry name" value="PbH1"/>
</dbReference>
<proteinExistence type="predicted"/>
<dbReference type="Pfam" id="PF13946">
    <property type="entry name" value="DUF4214"/>
    <property type="match status" value="2"/>
</dbReference>
<dbReference type="OrthoDB" id="6057622at2"/>
<dbReference type="SUPFAM" id="SSF51126">
    <property type="entry name" value="Pectin lyase-like"/>
    <property type="match status" value="2"/>
</dbReference>
<dbReference type="AlphaFoldDB" id="A0A7U7J2F9"/>
<reference evidence="9 10" key="1">
    <citation type="journal article" date="2014" name="ISME J.">
        <title>Candidatus Competibacter-lineage genomes retrieved from metagenomes reveal functional metabolic diversity.</title>
        <authorList>
            <person name="McIlroy S.J."/>
            <person name="Albertsen M."/>
            <person name="Andresen E.K."/>
            <person name="Saunders A.M."/>
            <person name="Kristiansen R."/>
            <person name="Stokholm-Bjerregaard M."/>
            <person name="Nielsen K.L."/>
            <person name="Nielsen P.H."/>
        </authorList>
    </citation>
    <scope>NUCLEOTIDE SEQUENCE [LARGE SCALE GENOMIC DNA]</scope>
    <source>
        <strain evidence="9 10">Run_B_J11</strain>
    </source>
</reference>
<evidence type="ECO:0000256" key="2">
    <source>
        <dbReference type="ARBA" id="ARBA00004442"/>
    </source>
</evidence>
<dbReference type="InterPro" id="IPR011050">
    <property type="entry name" value="Pectin_lyase_fold/virulence"/>
</dbReference>
<dbReference type="InterPro" id="IPR025282">
    <property type="entry name" value="DUF4214"/>
</dbReference>
<evidence type="ECO:0000256" key="3">
    <source>
        <dbReference type="ARBA" id="ARBA00004613"/>
    </source>
</evidence>
<keyword evidence="7" id="KW-0998">Cell outer membrane</keyword>
<dbReference type="EMBL" id="CBTK010000115">
    <property type="protein sequence ID" value="CDH45045.1"/>
    <property type="molecule type" value="Genomic_DNA"/>
</dbReference>
<evidence type="ECO:0000259" key="8">
    <source>
        <dbReference type="Pfam" id="PF13946"/>
    </source>
</evidence>
<evidence type="ECO:0000313" key="9">
    <source>
        <dbReference type="EMBL" id="CDH45045.1"/>
    </source>
</evidence>
<name>A0A7U7J2F9_9GAMM</name>
<keyword evidence="5" id="KW-0732">Signal</keyword>
<comment type="caution">
    <text evidence="9">The sequence shown here is derived from an EMBL/GenBank/DDBJ whole genome shotgun (WGS) entry which is preliminary data.</text>
</comment>
<dbReference type="GO" id="GO:0005576">
    <property type="term" value="C:extracellular region"/>
    <property type="evidence" value="ECO:0007669"/>
    <property type="project" value="UniProtKB-SubCell"/>
</dbReference>
<dbReference type="NCBIfam" id="NF041518">
    <property type="entry name" value="choice_anch_Q"/>
    <property type="match status" value="1"/>
</dbReference>
<dbReference type="InterPro" id="IPR003368">
    <property type="entry name" value="POMP_repeat"/>
</dbReference>
<accession>A0A7U7J2F9</accession>
<dbReference type="Pfam" id="PF02415">
    <property type="entry name" value="Chlam_PMP"/>
    <property type="match status" value="1"/>
</dbReference>
<feature type="domain" description="DUF4214" evidence="8">
    <location>
        <begin position="634"/>
        <end position="700"/>
    </location>
</feature>
<comment type="subcellular location">
    <subcellularLocation>
        <location evidence="1">Cell envelope</location>
    </subcellularLocation>
    <subcellularLocation>
        <location evidence="2">Cell outer membrane</location>
    </subcellularLocation>
    <subcellularLocation>
        <location evidence="3">Secreted</location>
    </subcellularLocation>
</comment>
<evidence type="ECO:0000256" key="5">
    <source>
        <dbReference type="ARBA" id="ARBA00022729"/>
    </source>
</evidence>
<evidence type="ECO:0000256" key="4">
    <source>
        <dbReference type="ARBA" id="ARBA00022525"/>
    </source>
</evidence>
<evidence type="ECO:0000313" key="10">
    <source>
        <dbReference type="Proteomes" id="UP000019184"/>
    </source>
</evidence>
<evidence type="ECO:0000256" key="6">
    <source>
        <dbReference type="ARBA" id="ARBA00023136"/>
    </source>
</evidence>
<sequence length="711" mass="74208">MVFIHPTPLWQEKFPCFVGSYPPPNVSFKLLIALGLFSSLSIAQAVTFTVTNLNDSGIGSLRQAILDANNATATDDTIVFQAGLSGLLLTSGGMTITGNLVINGPGTNLTINGNNATRIFTVNSGKTVTLSDLKLQNGGIQNSGTLTLSNSTIQSSTWNNSNGGAITNSSGTLTVNNSTLSGNSSSGGSGGAIYSDSGKLIINNSVLSDNSAGYGGGIYSYIGTLAVNNSTLSGNSANEGGGIYNGHGLSSLTVNSSTLFGNTASRGGGGIYHDGGTMIMHNSTLSGNSALENSSSGGYGGGGIYIRGTATIISSTLSSNSAPALSARGGGIRSTGVLSIGNSLVAGNASSTGKEVFNSGTFTSLGNNLFGENGSSGLVNANPINSDQILPGLIGTAIGPLANNGGSTLTYLPVAGSPMIDAGNDLLIPQGVTTDQRGYGPRIVGSAVDIGAVEVGALPPDQALINDYYQAILGRPSDTAGAAFWKSEADRARSLGLDLKDVFRVIANRFFTDAEYLNRTTSNAQYVTDLYHTFFKREPDNGGLAYWTQPLTAGLPRSVVLFSFLFSAEFDDLMQSLFGDTAARSELATVGDFYRGFLNRLPDNDGFAFWIGRFRVAQCTNATAVRAEVESISSQFLASTEYTSRQRSDRDFIADLYYVFLRRGGDVTGFNYWVDLLSNGAFTRDQVRQEFVKAAEFQTRVSQIIGQGCAP</sequence>